<dbReference type="PANTHER" id="PTHR11601">
    <property type="entry name" value="CYSTEINE DESULFURYLASE FAMILY MEMBER"/>
    <property type="match status" value="1"/>
</dbReference>
<feature type="non-terminal residue" evidence="3">
    <location>
        <position position="1"/>
    </location>
</feature>
<dbReference type="InterPro" id="IPR000192">
    <property type="entry name" value="Aminotrans_V_dom"/>
</dbReference>
<reference evidence="3" key="1">
    <citation type="submission" date="2018-06" db="EMBL/GenBank/DDBJ databases">
        <authorList>
            <person name="Zhirakovskaya E."/>
        </authorList>
    </citation>
    <scope>NUCLEOTIDE SEQUENCE</scope>
</reference>
<dbReference type="Pfam" id="PF00266">
    <property type="entry name" value="Aminotran_5"/>
    <property type="match status" value="1"/>
</dbReference>
<evidence type="ECO:0000256" key="1">
    <source>
        <dbReference type="ARBA" id="ARBA00001933"/>
    </source>
</evidence>
<comment type="cofactor">
    <cofactor evidence="1">
        <name>pyridoxal 5'-phosphate</name>
        <dbReference type="ChEBI" id="CHEBI:597326"/>
    </cofactor>
</comment>
<dbReference type="InterPro" id="IPR015422">
    <property type="entry name" value="PyrdxlP-dep_Trfase_small"/>
</dbReference>
<dbReference type="SUPFAM" id="SSF53383">
    <property type="entry name" value="PLP-dependent transferases"/>
    <property type="match status" value="1"/>
</dbReference>
<accession>A0A3B0S8W5</accession>
<dbReference type="EMBL" id="UOEI01000303">
    <property type="protein sequence ID" value="VAW01468.1"/>
    <property type="molecule type" value="Genomic_DNA"/>
</dbReference>
<sequence>TLNLTLPGLRGESLVVALDQHGVALSSGSACKTGNPEPTHVLIAMGKTARAAHCALRLSLSHYSTDADIDDTIEAMADVLEEMETTVRFLSCK</sequence>
<evidence type="ECO:0000259" key="2">
    <source>
        <dbReference type="Pfam" id="PF00266"/>
    </source>
</evidence>
<dbReference type="InterPro" id="IPR015424">
    <property type="entry name" value="PyrdxlP-dep_Trfase"/>
</dbReference>
<protein>
    <recommendedName>
        <fullName evidence="2">Aminotransferase class V domain-containing protein</fullName>
    </recommendedName>
</protein>
<dbReference type="Gene3D" id="3.90.1150.10">
    <property type="entry name" value="Aspartate Aminotransferase, domain 1"/>
    <property type="match status" value="1"/>
</dbReference>
<gene>
    <name evidence="3" type="ORF">MNBD_ACTINO01-1883</name>
</gene>
<proteinExistence type="predicted"/>
<name>A0A3B0S8W5_9ZZZZ</name>
<feature type="domain" description="Aminotransferase class V" evidence="2">
    <location>
        <begin position="2"/>
        <end position="70"/>
    </location>
</feature>
<dbReference type="PANTHER" id="PTHR11601:SF34">
    <property type="entry name" value="CYSTEINE DESULFURASE"/>
    <property type="match status" value="1"/>
</dbReference>
<dbReference type="AlphaFoldDB" id="A0A3B0S8W5"/>
<organism evidence="3">
    <name type="scientific">hydrothermal vent metagenome</name>
    <dbReference type="NCBI Taxonomy" id="652676"/>
    <lineage>
        <taxon>unclassified sequences</taxon>
        <taxon>metagenomes</taxon>
        <taxon>ecological metagenomes</taxon>
    </lineage>
</organism>
<evidence type="ECO:0000313" key="3">
    <source>
        <dbReference type="EMBL" id="VAW01468.1"/>
    </source>
</evidence>